<sequence>MPPIRAAPSNPNAEELKRSCANGNRGKLKLVADLNRPSTQVPSSPLRTGWSSDSSSALFRHGAASASWSSSAISSFTVSRPPSAAPLACSWRIVSFSSFAVSSAATHTPSPPPRPLTRSARTAPTSRPPHALRTEHSLCESRTGPTCEGLLARDGVDGTEESGNSDTSVFPDKNSNIWIFAKEFKKKKIIQNQCDFNRLTGLTGSPGSESTSLSCLYMDRMSTRSTALERFRDDSYASRMSS</sequence>
<dbReference type="EMBL" id="SRLO01001143">
    <property type="protein sequence ID" value="TNN40987.1"/>
    <property type="molecule type" value="Genomic_DNA"/>
</dbReference>
<feature type="region of interest" description="Disordered" evidence="1">
    <location>
        <begin position="36"/>
        <end position="55"/>
    </location>
</feature>
<dbReference type="AlphaFoldDB" id="A0A4Z2FIE4"/>
<feature type="region of interest" description="Disordered" evidence="1">
    <location>
        <begin position="103"/>
        <end position="133"/>
    </location>
</feature>
<accession>A0A4Z2FIE4</accession>
<evidence type="ECO:0000256" key="1">
    <source>
        <dbReference type="SAM" id="MobiDB-lite"/>
    </source>
</evidence>
<proteinExistence type="predicted"/>
<protein>
    <submittedName>
        <fullName evidence="2">Uncharacterized protein</fullName>
    </submittedName>
</protein>
<dbReference type="Proteomes" id="UP000314294">
    <property type="component" value="Unassembled WGS sequence"/>
</dbReference>
<keyword evidence="3" id="KW-1185">Reference proteome</keyword>
<reference evidence="2 3" key="1">
    <citation type="submission" date="2019-03" db="EMBL/GenBank/DDBJ databases">
        <title>First draft genome of Liparis tanakae, snailfish: a comprehensive survey of snailfish specific genes.</title>
        <authorList>
            <person name="Kim W."/>
            <person name="Song I."/>
            <person name="Jeong J.-H."/>
            <person name="Kim D."/>
            <person name="Kim S."/>
            <person name="Ryu S."/>
            <person name="Song J.Y."/>
            <person name="Lee S.K."/>
        </authorList>
    </citation>
    <scope>NUCLEOTIDE SEQUENCE [LARGE SCALE GENOMIC DNA]</scope>
    <source>
        <tissue evidence="2">Muscle</tissue>
    </source>
</reference>
<evidence type="ECO:0000313" key="2">
    <source>
        <dbReference type="EMBL" id="TNN40987.1"/>
    </source>
</evidence>
<feature type="compositionally biased region" description="Low complexity" evidence="1">
    <location>
        <begin position="116"/>
        <end position="125"/>
    </location>
</feature>
<evidence type="ECO:0000313" key="3">
    <source>
        <dbReference type="Proteomes" id="UP000314294"/>
    </source>
</evidence>
<gene>
    <name evidence="2" type="ORF">EYF80_048851</name>
</gene>
<name>A0A4Z2FIE4_9TELE</name>
<comment type="caution">
    <text evidence="2">The sequence shown here is derived from an EMBL/GenBank/DDBJ whole genome shotgun (WGS) entry which is preliminary data.</text>
</comment>
<organism evidence="2 3">
    <name type="scientific">Liparis tanakae</name>
    <name type="common">Tanaka's snailfish</name>
    <dbReference type="NCBI Taxonomy" id="230148"/>
    <lineage>
        <taxon>Eukaryota</taxon>
        <taxon>Metazoa</taxon>
        <taxon>Chordata</taxon>
        <taxon>Craniata</taxon>
        <taxon>Vertebrata</taxon>
        <taxon>Euteleostomi</taxon>
        <taxon>Actinopterygii</taxon>
        <taxon>Neopterygii</taxon>
        <taxon>Teleostei</taxon>
        <taxon>Neoteleostei</taxon>
        <taxon>Acanthomorphata</taxon>
        <taxon>Eupercaria</taxon>
        <taxon>Perciformes</taxon>
        <taxon>Cottioidei</taxon>
        <taxon>Cottales</taxon>
        <taxon>Liparidae</taxon>
        <taxon>Liparis</taxon>
    </lineage>
</organism>